<evidence type="ECO:0000256" key="4">
    <source>
        <dbReference type="ARBA" id="ARBA00022692"/>
    </source>
</evidence>
<feature type="transmembrane region" description="Helical" evidence="9">
    <location>
        <begin position="363"/>
        <end position="382"/>
    </location>
</feature>
<dbReference type="GO" id="GO:0022857">
    <property type="term" value="F:transmembrane transporter activity"/>
    <property type="evidence" value="ECO:0007669"/>
    <property type="project" value="InterPro"/>
</dbReference>
<feature type="transmembrane region" description="Helical" evidence="9">
    <location>
        <begin position="223"/>
        <end position="244"/>
    </location>
</feature>
<dbReference type="PANTHER" id="PTHR42718">
    <property type="entry name" value="MAJOR FACILITATOR SUPERFAMILY MULTIDRUG TRANSPORTER MFSC"/>
    <property type="match status" value="1"/>
</dbReference>
<dbReference type="SUPFAM" id="SSF103473">
    <property type="entry name" value="MFS general substrate transporter"/>
    <property type="match status" value="1"/>
</dbReference>
<evidence type="ECO:0000259" key="10">
    <source>
        <dbReference type="PROSITE" id="PS50850"/>
    </source>
</evidence>
<evidence type="ECO:0000313" key="12">
    <source>
        <dbReference type="Proteomes" id="UP000305778"/>
    </source>
</evidence>
<keyword evidence="6 9" id="KW-0472">Membrane</keyword>
<feature type="region of interest" description="Disordered" evidence="8">
    <location>
        <begin position="25"/>
        <end position="59"/>
    </location>
</feature>
<feature type="transmembrane region" description="Helical" evidence="9">
    <location>
        <begin position="136"/>
        <end position="155"/>
    </location>
</feature>
<gene>
    <name evidence="11" type="ORF">FCI23_09360</name>
</gene>
<comment type="subcellular location">
    <subcellularLocation>
        <location evidence="1">Cell membrane</location>
        <topology evidence="1">Multi-pass membrane protein</topology>
    </subcellularLocation>
</comment>
<dbReference type="InterPro" id="IPR036259">
    <property type="entry name" value="MFS_trans_sf"/>
</dbReference>
<keyword evidence="2" id="KW-0813">Transport</keyword>
<feature type="transmembrane region" description="Helical" evidence="9">
    <location>
        <begin position="107"/>
        <end position="127"/>
    </location>
</feature>
<feature type="domain" description="Major facilitator superfamily (MFS) profile" evidence="10">
    <location>
        <begin position="62"/>
        <end position="508"/>
    </location>
</feature>
<dbReference type="PROSITE" id="PS50850">
    <property type="entry name" value="MFS"/>
    <property type="match status" value="1"/>
</dbReference>
<feature type="transmembrane region" description="Helical" evidence="9">
    <location>
        <begin position="196"/>
        <end position="217"/>
    </location>
</feature>
<sequence length="587" mass="59927">MRSSQASATTLGILLTAVENQPYIRRARPPRPCPHLDRTREAPVPTETSPSKGHPEGHVHDLAGKLPVGTLIAGCLAVCLAQIALAIPATLNGLFQQDLHPIGSQLTWISDAFLLPVTVLELTFGVLGDLFGRKRLLVGGSALIVLGEAVAAASSGVHQLWIGQVIAGLGAAALFPTSLAVIAAGTHTARDRARTITIWAAALSSGGFIAPVLGGVTGNYGSWRWSFIVVAALGAVSASVSRLLARDSSAPEGRSLDLGGQITIGVGMFALLYAVIQGPADGWSAPAVVTAFVVAAVFIALFVVAETRARSPLLRLDLFANRAFAVASIVAVVGMFSFLGTAYATSIRLGPIQHQSPLRSSVAFIMLNGFNLLLMPLISRLLERVSSRWILTAGLALIAAGDLLAARLPVSDLTLTALILPLGLVGIGFALTVSSITATAVNTVPVRYAGMASASTSLLRDFGFTLGPAVIGAIALSNAASHFTTSLASSSLSPAAKAAATAVVKEGGPLAVNSVPAASPPGAAHSIALDALGNGYSLGYVICGIAALASCLLTLAALRGRGPDTVASENAPAQARGRSFVSRRGPA</sequence>
<feature type="transmembrane region" description="Helical" evidence="9">
    <location>
        <begin position="161"/>
        <end position="184"/>
    </location>
</feature>
<evidence type="ECO:0000256" key="9">
    <source>
        <dbReference type="SAM" id="Phobius"/>
    </source>
</evidence>
<feature type="transmembrane region" description="Helical" evidence="9">
    <location>
        <begin position="282"/>
        <end position="304"/>
    </location>
</feature>
<feature type="transmembrane region" description="Helical" evidence="9">
    <location>
        <begin position="256"/>
        <end position="276"/>
    </location>
</feature>
<dbReference type="InterPro" id="IPR011701">
    <property type="entry name" value="MFS"/>
</dbReference>
<dbReference type="GO" id="GO:0005886">
    <property type="term" value="C:plasma membrane"/>
    <property type="evidence" value="ECO:0007669"/>
    <property type="project" value="UniProtKB-SubCell"/>
</dbReference>
<dbReference type="OrthoDB" id="9781469at2"/>
<feature type="transmembrane region" description="Helical" evidence="9">
    <location>
        <begin position="418"/>
        <end position="441"/>
    </location>
</feature>
<evidence type="ECO:0000256" key="7">
    <source>
        <dbReference type="ARBA" id="ARBA00023251"/>
    </source>
</evidence>
<keyword evidence="3" id="KW-1003">Cell membrane</keyword>
<dbReference type="AlphaFoldDB" id="A0A4U0SPJ7"/>
<name>A0A4U0SPJ7_9ACTN</name>
<evidence type="ECO:0000256" key="3">
    <source>
        <dbReference type="ARBA" id="ARBA00022475"/>
    </source>
</evidence>
<evidence type="ECO:0000256" key="1">
    <source>
        <dbReference type="ARBA" id="ARBA00004651"/>
    </source>
</evidence>
<accession>A0A4U0SPJ7</accession>
<keyword evidence="7" id="KW-0046">Antibiotic resistance</keyword>
<dbReference type="Proteomes" id="UP000305778">
    <property type="component" value="Unassembled WGS sequence"/>
</dbReference>
<keyword evidence="12" id="KW-1185">Reference proteome</keyword>
<dbReference type="InterPro" id="IPR020846">
    <property type="entry name" value="MFS_dom"/>
</dbReference>
<evidence type="ECO:0000313" key="11">
    <source>
        <dbReference type="EMBL" id="TKA12000.1"/>
    </source>
</evidence>
<dbReference type="CDD" id="cd17321">
    <property type="entry name" value="MFS_MMR_MDR_like"/>
    <property type="match status" value="1"/>
</dbReference>
<evidence type="ECO:0000256" key="5">
    <source>
        <dbReference type="ARBA" id="ARBA00022989"/>
    </source>
</evidence>
<feature type="transmembrane region" description="Helical" evidence="9">
    <location>
        <begin position="68"/>
        <end position="87"/>
    </location>
</feature>
<dbReference type="Pfam" id="PF07690">
    <property type="entry name" value="MFS_1"/>
    <property type="match status" value="1"/>
</dbReference>
<proteinExistence type="predicted"/>
<evidence type="ECO:0000256" key="6">
    <source>
        <dbReference type="ARBA" id="ARBA00023136"/>
    </source>
</evidence>
<comment type="caution">
    <text evidence="11">The sequence shown here is derived from an EMBL/GenBank/DDBJ whole genome shotgun (WGS) entry which is preliminary data.</text>
</comment>
<feature type="transmembrane region" description="Helical" evidence="9">
    <location>
        <begin position="389"/>
        <end position="406"/>
    </location>
</feature>
<dbReference type="PANTHER" id="PTHR42718:SF46">
    <property type="entry name" value="BLR6921 PROTEIN"/>
    <property type="match status" value="1"/>
</dbReference>
<dbReference type="Gene3D" id="1.20.1250.20">
    <property type="entry name" value="MFS general substrate transporter like domains"/>
    <property type="match status" value="2"/>
</dbReference>
<dbReference type="EMBL" id="SUMC01000006">
    <property type="protein sequence ID" value="TKA12000.1"/>
    <property type="molecule type" value="Genomic_DNA"/>
</dbReference>
<feature type="transmembrane region" description="Helical" evidence="9">
    <location>
        <begin position="538"/>
        <end position="558"/>
    </location>
</feature>
<organism evidence="11 12">
    <name type="scientific">Actinacidiphila oryziradicis</name>
    <dbReference type="NCBI Taxonomy" id="2571141"/>
    <lineage>
        <taxon>Bacteria</taxon>
        <taxon>Bacillati</taxon>
        <taxon>Actinomycetota</taxon>
        <taxon>Actinomycetes</taxon>
        <taxon>Kitasatosporales</taxon>
        <taxon>Streptomycetaceae</taxon>
        <taxon>Actinacidiphila</taxon>
    </lineage>
</organism>
<dbReference type="GO" id="GO:0046677">
    <property type="term" value="P:response to antibiotic"/>
    <property type="evidence" value="ECO:0007669"/>
    <property type="project" value="UniProtKB-KW"/>
</dbReference>
<reference evidence="11 12" key="1">
    <citation type="submission" date="2019-04" db="EMBL/GenBank/DDBJ databases">
        <title>Streptomyces oryziradicis sp. nov., a novel actinomycete isolated from rhizosphere soil of rice (Oryza sativa L.).</title>
        <authorList>
            <person name="Li C."/>
        </authorList>
    </citation>
    <scope>NUCLEOTIDE SEQUENCE [LARGE SCALE GENOMIC DNA]</scope>
    <source>
        <strain evidence="11 12">NEAU-C40</strain>
    </source>
</reference>
<keyword evidence="4 9" id="KW-0812">Transmembrane</keyword>
<evidence type="ECO:0000256" key="8">
    <source>
        <dbReference type="SAM" id="MobiDB-lite"/>
    </source>
</evidence>
<keyword evidence="5 9" id="KW-1133">Transmembrane helix</keyword>
<feature type="transmembrane region" description="Helical" evidence="9">
    <location>
        <begin position="324"/>
        <end position="343"/>
    </location>
</feature>
<feature type="transmembrane region" description="Helical" evidence="9">
    <location>
        <begin position="462"/>
        <end position="483"/>
    </location>
</feature>
<evidence type="ECO:0000256" key="2">
    <source>
        <dbReference type="ARBA" id="ARBA00022448"/>
    </source>
</evidence>
<protein>
    <submittedName>
        <fullName evidence="11">MFS transporter</fullName>
    </submittedName>
</protein>
<feature type="region of interest" description="Disordered" evidence="8">
    <location>
        <begin position="564"/>
        <end position="587"/>
    </location>
</feature>